<dbReference type="EMBL" id="AP025739">
    <property type="protein sequence ID" value="BDI33034.1"/>
    <property type="molecule type" value="Genomic_DNA"/>
</dbReference>
<dbReference type="PANTHER" id="PTHR10695">
    <property type="entry name" value="DEPHOSPHO-COA KINASE-RELATED"/>
    <property type="match status" value="1"/>
</dbReference>
<dbReference type="InterPro" id="IPR001977">
    <property type="entry name" value="Depp_CoAkinase"/>
</dbReference>
<dbReference type="PANTHER" id="PTHR10695:SF46">
    <property type="entry name" value="BIFUNCTIONAL COENZYME A SYNTHASE-RELATED"/>
    <property type="match status" value="1"/>
</dbReference>
<dbReference type="HAMAP" id="MF_00376">
    <property type="entry name" value="Dephospho_CoA_kinase"/>
    <property type="match status" value="1"/>
</dbReference>
<comment type="subcellular location">
    <subcellularLocation>
        <location evidence="3">Cytoplasm</location>
    </subcellularLocation>
</comment>
<proteinExistence type="inferred from homology"/>
<evidence type="ECO:0000313" key="4">
    <source>
        <dbReference type="EMBL" id="BDI33034.1"/>
    </source>
</evidence>
<dbReference type="KEGG" id="ccot:CCAX7_50850"/>
<comment type="similarity">
    <text evidence="3">Belongs to the CoaE family.</text>
</comment>
<dbReference type="GO" id="GO:0005524">
    <property type="term" value="F:ATP binding"/>
    <property type="evidence" value="ECO:0007669"/>
    <property type="project" value="UniProtKB-UniRule"/>
</dbReference>
<reference evidence="4 5" key="1">
    <citation type="journal article" date="2019" name="Int. J. Syst. Evol. Microbiol.">
        <title>Capsulimonas corticalis gen. nov., sp. nov., an aerobic capsulated bacterium, of a novel bacterial order, Capsulimonadales ord. nov., of the class Armatimonadia of the phylum Armatimonadetes.</title>
        <authorList>
            <person name="Li J."/>
            <person name="Kudo C."/>
            <person name="Tonouchi A."/>
        </authorList>
    </citation>
    <scope>NUCLEOTIDE SEQUENCE [LARGE SCALE GENOMIC DNA]</scope>
    <source>
        <strain evidence="4 5">AX-7</strain>
    </source>
</reference>
<keyword evidence="1 3" id="KW-0547">Nucleotide-binding</keyword>
<keyword evidence="3" id="KW-0963">Cytoplasm</keyword>
<protein>
    <recommendedName>
        <fullName evidence="3">Dephospho-CoA kinase</fullName>
        <ecNumber evidence="3">2.7.1.24</ecNumber>
    </recommendedName>
    <alternativeName>
        <fullName evidence="3">Dephosphocoenzyme A kinase</fullName>
    </alternativeName>
</protein>
<dbReference type="Pfam" id="PF01121">
    <property type="entry name" value="CoaE"/>
    <property type="match status" value="1"/>
</dbReference>
<dbReference type="InterPro" id="IPR027417">
    <property type="entry name" value="P-loop_NTPase"/>
</dbReference>
<dbReference type="GO" id="GO:0004140">
    <property type="term" value="F:dephospho-CoA kinase activity"/>
    <property type="evidence" value="ECO:0007669"/>
    <property type="project" value="UniProtKB-UniRule"/>
</dbReference>
<dbReference type="Proteomes" id="UP000287394">
    <property type="component" value="Chromosome"/>
</dbReference>
<dbReference type="OrthoDB" id="9812943at2"/>
<dbReference type="NCBIfam" id="TIGR00152">
    <property type="entry name" value="dephospho-CoA kinase"/>
    <property type="match status" value="1"/>
</dbReference>
<evidence type="ECO:0000313" key="5">
    <source>
        <dbReference type="Proteomes" id="UP000287394"/>
    </source>
</evidence>
<dbReference type="FunCoup" id="A0A402CPD6">
    <property type="interactions" value="438"/>
</dbReference>
<accession>A0A402CPD6</accession>
<dbReference type="Gene3D" id="3.40.50.300">
    <property type="entry name" value="P-loop containing nucleotide triphosphate hydrolases"/>
    <property type="match status" value="1"/>
</dbReference>
<comment type="catalytic activity">
    <reaction evidence="3">
        <text>3'-dephospho-CoA + ATP = ADP + CoA + H(+)</text>
        <dbReference type="Rhea" id="RHEA:18245"/>
        <dbReference type="ChEBI" id="CHEBI:15378"/>
        <dbReference type="ChEBI" id="CHEBI:30616"/>
        <dbReference type="ChEBI" id="CHEBI:57287"/>
        <dbReference type="ChEBI" id="CHEBI:57328"/>
        <dbReference type="ChEBI" id="CHEBI:456216"/>
        <dbReference type="EC" id="2.7.1.24"/>
    </reaction>
</comment>
<dbReference type="EC" id="2.7.1.24" evidence="3"/>
<keyword evidence="3" id="KW-0173">Coenzyme A biosynthesis</keyword>
<dbReference type="RefSeq" id="WP_119319292.1">
    <property type="nucleotide sequence ID" value="NZ_AP025739.1"/>
</dbReference>
<dbReference type="GO" id="GO:0015937">
    <property type="term" value="P:coenzyme A biosynthetic process"/>
    <property type="evidence" value="ECO:0007669"/>
    <property type="project" value="UniProtKB-UniRule"/>
</dbReference>
<keyword evidence="3 4" id="KW-0418">Kinase</keyword>
<comment type="function">
    <text evidence="3">Catalyzes the phosphorylation of the 3'-hydroxyl group of dephosphocoenzyme A to form coenzyme A.</text>
</comment>
<gene>
    <name evidence="3 4" type="primary">coaE</name>
    <name evidence="4" type="ORF">CCAX7_50850</name>
</gene>
<dbReference type="CDD" id="cd02022">
    <property type="entry name" value="DPCK"/>
    <property type="match status" value="1"/>
</dbReference>
<dbReference type="AlphaFoldDB" id="A0A402CPD6"/>
<keyword evidence="2 3" id="KW-0067">ATP-binding</keyword>
<comment type="pathway">
    <text evidence="3">Cofactor biosynthesis; coenzyme A biosynthesis; CoA from (R)-pantothenate: step 5/5.</text>
</comment>
<dbReference type="SUPFAM" id="SSF52540">
    <property type="entry name" value="P-loop containing nucleoside triphosphate hydrolases"/>
    <property type="match status" value="1"/>
</dbReference>
<organism evidence="4 5">
    <name type="scientific">Capsulimonas corticalis</name>
    <dbReference type="NCBI Taxonomy" id="2219043"/>
    <lineage>
        <taxon>Bacteria</taxon>
        <taxon>Bacillati</taxon>
        <taxon>Armatimonadota</taxon>
        <taxon>Armatimonadia</taxon>
        <taxon>Capsulimonadales</taxon>
        <taxon>Capsulimonadaceae</taxon>
        <taxon>Capsulimonas</taxon>
    </lineage>
</organism>
<evidence type="ECO:0000256" key="2">
    <source>
        <dbReference type="ARBA" id="ARBA00022840"/>
    </source>
</evidence>
<evidence type="ECO:0000256" key="3">
    <source>
        <dbReference type="HAMAP-Rule" id="MF_00376"/>
    </source>
</evidence>
<name>A0A402CPD6_9BACT</name>
<dbReference type="GO" id="GO:0005737">
    <property type="term" value="C:cytoplasm"/>
    <property type="evidence" value="ECO:0007669"/>
    <property type="project" value="UniProtKB-SubCell"/>
</dbReference>
<sequence>MSILGITGGVATGKSAVTQFLAELGAPTISADAVARDVLRPGAAATQSVLAAFPDCRDMQSEVAAVDRALLRARIYDDPEARKMLESFTHPAIIQELREQIARWRDEKVLIAAAEIPLLFETGLEDLTDTIVVTSCSDETQVARLRARLGIDEGEARQHLAAQWPLSEKVARADVVIDTNGTLDDTRRQVAALWERFTAF</sequence>
<evidence type="ECO:0000256" key="1">
    <source>
        <dbReference type="ARBA" id="ARBA00022741"/>
    </source>
</evidence>
<feature type="binding site" evidence="3">
    <location>
        <begin position="11"/>
        <end position="16"/>
    </location>
    <ligand>
        <name>ATP</name>
        <dbReference type="ChEBI" id="CHEBI:30616"/>
    </ligand>
</feature>
<dbReference type="PROSITE" id="PS51219">
    <property type="entry name" value="DPCK"/>
    <property type="match status" value="1"/>
</dbReference>
<keyword evidence="3" id="KW-0808">Transferase</keyword>
<keyword evidence="5" id="KW-1185">Reference proteome</keyword>